<keyword evidence="3" id="KW-0414">Isoprene biosynthesis</keyword>
<evidence type="ECO:0000256" key="2">
    <source>
        <dbReference type="ARBA" id="ARBA00022695"/>
    </source>
</evidence>
<organism evidence="4 5">
    <name type="scientific">Amygdalobacter nucleatus</name>
    <dbReference type="NCBI Taxonomy" id="3029274"/>
    <lineage>
        <taxon>Bacteria</taxon>
        <taxon>Bacillati</taxon>
        <taxon>Bacillota</taxon>
        <taxon>Clostridia</taxon>
        <taxon>Eubacteriales</taxon>
        <taxon>Oscillospiraceae</taxon>
        <taxon>Amygdalobacter</taxon>
    </lineage>
</organism>
<proteinExistence type="predicted"/>
<comment type="caution">
    <text evidence="4">The sequence shown here is derived from an EMBL/GenBank/DDBJ whole genome shotgun (WGS) entry which is preliminary data.</text>
</comment>
<dbReference type="InterPro" id="IPR050088">
    <property type="entry name" value="IspD/TarI_cytidylyltransf_bact"/>
</dbReference>
<dbReference type="RefSeq" id="WP_066714093.1">
    <property type="nucleotide sequence ID" value="NZ_JARFNM010000001.1"/>
</dbReference>
<keyword evidence="5" id="KW-1185">Reference proteome</keyword>
<dbReference type="AlphaFoldDB" id="A0A133YCQ4"/>
<evidence type="ECO:0000313" key="4">
    <source>
        <dbReference type="EMBL" id="KXB40907.1"/>
    </source>
</evidence>
<dbReference type="InterPro" id="IPR034683">
    <property type="entry name" value="IspD/TarI"/>
</dbReference>
<evidence type="ECO:0000256" key="3">
    <source>
        <dbReference type="ARBA" id="ARBA00023229"/>
    </source>
</evidence>
<dbReference type="SUPFAM" id="SSF53448">
    <property type="entry name" value="Nucleotide-diphospho-sugar transferases"/>
    <property type="match status" value="2"/>
</dbReference>
<keyword evidence="1 4" id="KW-0808">Transferase</keyword>
<dbReference type="EMBL" id="LSCV01000023">
    <property type="protein sequence ID" value="KXB40907.1"/>
    <property type="molecule type" value="Genomic_DNA"/>
</dbReference>
<keyword evidence="2 4" id="KW-0548">Nucleotidyltransferase</keyword>
<protein>
    <submittedName>
        <fullName evidence="4">Putative 2-C-methyl-D-erythritol 4-phosphate cytidylyltransferase</fullName>
    </submittedName>
</protein>
<evidence type="ECO:0000313" key="5">
    <source>
        <dbReference type="Proteomes" id="UP000070080"/>
    </source>
</evidence>
<dbReference type="GO" id="GO:0050518">
    <property type="term" value="F:2-C-methyl-D-erythritol 4-phosphate cytidylyltransferase activity"/>
    <property type="evidence" value="ECO:0007669"/>
    <property type="project" value="TreeGrafter"/>
</dbReference>
<dbReference type="PANTHER" id="PTHR32125">
    <property type="entry name" value="2-C-METHYL-D-ERYTHRITOL 4-PHOSPHATE CYTIDYLYLTRANSFERASE, CHLOROPLASTIC"/>
    <property type="match status" value="1"/>
</dbReference>
<dbReference type="OrthoDB" id="9806837at2"/>
<dbReference type="PANTHER" id="PTHR32125:SF4">
    <property type="entry name" value="2-C-METHYL-D-ERYTHRITOL 4-PHOSPHATE CYTIDYLYLTRANSFERASE, CHLOROPLASTIC"/>
    <property type="match status" value="1"/>
</dbReference>
<dbReference type="InterPro" id="IPR029044">
    <property type="entry name" value="Nucleotide-diphossugar_trans"/>
</dbReference>
<sequence length="321" mass="35667">MNIKLNFILLAAGSGQRFGYSKNKLLYIKQDRTLFSRLWHNLVSYADELSSPKEDKLKLSLSPVELKSKLCLAQNTQSFSLTQANASSTYQAAILEAYQKNVLKFSVNFILVCQESDAAMFTSDIKRNLPKLATVSLAKGANNREASMLSALKAYVNKQTKPIYTQATNLQPVDKELVFIHDAARLQVSPNLLDELLLTALLYDTAIPALPVTDTIVQLNNLSAPSAFAQTDFQNSYTSSQRLDRNSLLALQTPQVFTLANLQKLLAYLTQNKADTNLLSKYTDDSSLYEAFIGPVNYVYGDPNNSKLTVKEDLEKLTALS</sequence>
<reference evidence="5" key="1">
    <citation type="submission" date="2016-01" db="EMBL/GenBank/DDBJ databases">
        <authorList>
            <person name="Mitreva M."/>
            <person name="Pepin K.H."/>
            <person name="Mihindukulasuriya K.A."/>
            <person name="Fulton R."/>
            <person name="Fronick C."/>
            <person name="O'Laughlin M."/>
            <person name="Miner T."/>
            <person name="Herter B."/>
            <person name="Rosa B.A."/>
            <person name="Cordes M."/>
            <person name="Tomlinson C."/>
            <person name="Wollam A."/>
            <person name="Palsikar V.B."/>
            <person name="Mardis E.R."/>
            <person name="Wilson R.K."/>
        </authorList>
    </citation>
    <scope>NUCLEOTIDE SEQUENCE [LARGE SCALE GENOMIC DNA]</scope>
    <source>
        <strain evidence="5">KA00274</strain>
    </source>
</reference>
<name>A0A133YCQ4_9FIRM</name>
<dbReference type="GO" id="GO:0008299">
    <property type="term" value="P:isoprenoid biosynthetic process"/>
    <property type="evidence" value="ECO:0007669"/>
    <property type="project" value="UniProtKB-KW"/>
</dbReference>
<dbReference type="Gene3D" id="3.90.550.10">
    <property type="entry name" value="Spore Coat Polysaccharide Biosynthesis Protein SpsA, Chain A"/>
    <property type="match status" value="1"/>
</dbReference>
<dbReference type="STRING" id="1497955.HMPREF1872_00784"/>
<accession>A0A133YCQ4</accession>
<dbReference type="Pfam" id="PF01128">
    <property type="entry name" value="IspD"/>
    <property type="match status" value="1"/>
</dbReference>
<evidence type="ECO:0000256" key="1">
    <source>
        <dbReference type="ARBA" id="ARBA00022679"/>
    </source>
</evidence>
<dbReference type="Proteomes" id="UP000070080">
    <property type="component" value="Unassembled WGS sequence"/>
</dbReference>
<gene>
    <name evidence="4" type="ORF">HMPREF1872_00784</name>
</gene>